<gene>
    <name evidence="1" type="ORF">G6321_50760</name>
</gene>
<dbReference type="EMBL" id="JACBFH010000003">
    <property type="protein sequence ID" value="NYY96359.1"/>
    <property type="molecule type" value="Genomic_DNA"/>
</dbReference>
<dbReference type="AlphaFoldDB" id="A0A7Z0QMR1"/>
<accession>A0A7Z0QMR1</accession>
<comment type="caution">
    <text evidence="1">The sequence shown here is derived from an EMBL/GenBank/DDBJ whole genome shotgun (WGS) entry which is preliminary data.</text>
</comment>
<proteinExistence type="predicted"/>
<sequence length="166" mass="18134">MSLDTDRIRALNDELRQHLLGGNAVMTSGIAALGSDAVRRLVRTISVFDDFCHANDPHERHDFGMFDFEGAQVIFKIDLYEEPDVKDANGDPVVNRVLTINVGLRVLTPRRLAPHSKVGLFSEDSVLLTLANPTSTVPAAAVTMRTSALTCIRSKAIAFAPQSLFT</sequence>
<reference evidence="1" key="1">
    <citation type="submission" date="2020-06" db="EMBL/GenBank/DDBJ databases">
        <title>Whole Genome Sequence of Bradyrhizobium sp. Strain 323S2.</title>
        <authorList>
            <person name="Bromfield E.S.P."/>
        </authorList>
    </citation>
    <scope>NUCLEOTIDE SEQUENCE [LARGE SCALE GENOMIC DNA]</scope>
    <source>
        <strain evidence="1">323S2</strain>
    </source>
</reference>
<evidence type="ECO:0000313" key="1">
    <source>
        <dbReference type="EMBL" id="NYY96359.1"/>
    </source>
</evidence>
<dbReference type="InterPro" id="IPR022243">
    <property type="entry name" value="DUF3768"/>
</dbReference>
<protein>
    <submittedName>
        <fullName evidence="1">DUF3768 domain-containing protein</fullName>
    </submittedName>
</protein>
<organism evidence="1">
    <name type="scientific">Bradyrhizobium barranii subsp. barranii</name>
    <dbReference type="NCBI Taxonomy" id="2823807"/>
    <lineage>
        <taxon>Bacteria</taxon>
        <taxon>Pseudomonadati</taxon>
        <taxon>Pseudomonadota</taxon>
        <taxon>Alphaproteobacteria</taxon>
        <taxon>Hyphomicrobiales</taxon>
        <taxon>Nitrobacteraceae</taxon>
        <taxon>Bradyrhizobium</taxon>
        <taxon>Bradyrhizobium barranii</taxon>
    </lineage>
</organism>
<dbReference type="Pfam" id="PF12599">
    <property type="entry name" value="DUF3768"/>
    <property type="match status" value="1"/>
</dbReference>
<name>A0A7Z0QMR1_9BRAD</name>